<evidence type="ECO:0000313" key="2">
    <source>
        <dbReference type="Proteomes" id="UP001162501"/>
    </source>
</evidence>
<sequence>MWRQNRPFWIPGGMGSVHGPCQQTLRATHRPSVHCPLCPVRMAPSIPAPISSWEKKGRKLETERRNESKTMEGRRGRAAAGRCSPLDMAGSFQRKPLGWLGCGHSSFLSPEYRGQNP</sequence>
<gene>
    <name evidence="1" type="ORF">MRATA1EN22A_LOCUS7965</name>
</gene>
<reference evidence="1" key="2">
    <citation type="submission" date="2025-03" db="EMBL/GenBank/DDBJ databases">
        <authorList>
            <consortium name="ELIXIR-Norway"/>
            <consortium name="Elixir Norway"/>
        </authorList>
    </citation>
    <scope>NUCLEOTIDE SEQUENCE</scope>
</reference>
<dbReference type="Proteomes" id="UP001162501">
    <property type="component" value="Chromosome 18"/>
</dbReference>
<evidence type="ECO:0000313" key="1">
    <source>
        <dbReference type="EMBL" id="CAM9823459.1"/>
    </source>
</evidence>
<name>A0AC59YMX6_RANTA</name>
<reference evidence="1" key="1">
    <citation type="submission" date="2023-05" db="EMBL/GenBank/DDBJ databases">
        <authorList>
            <consortium name="ELIXIR-Norway"/>
        </authorList>
    </citation>
    <scope>NUCLEOTIDE SEQUENCE</scope>
</reference>
<dbReference type="EMBL" id="OX596102">
    <property type="protein sequence ID" value="CAM9823459.1"/>
    <property type="molecule type" value="Genomic_DNA"/>
</dbReference>
<proteinExistence type="predicted"/>
<protein>
    <submittedName>
        <fullName evidence="1">Uncharacterized protein</fullName>
    </submittedName>
</protein>
<organism evidence="1 2">
    <name type="scientific">Rangifer tarandus platyrhynchus</name>
    <name type="common">Svalbard reindeer</name>
    <dbReference type="NCBI Taxonomy" id="3082113"/>
    <lineage>
        <taxon>Eukaryota</taxon>
        <taxon>Metazoa</taxon>
        <taxon>Chordata</taxon>
        <taxon>Craniata</taxon>
        <taxon>Vertebrata</taxon>
        <taxon>Euteleostomi</taxon>
        <taxon>Mammalia</taxon>
        <taxon>Eutheria</taxon>
        <taxon>Laurasiatheria</taxon>
        <taxon>Artiodactyla</taxon>
        <taxon>Ruminantia</taxon>
        <taxon>Pecora</taxon>
        <taxon>Cervidae</taxon>
        <taxon>Odocoileinae</taxon>
        <taxon>Rangifer</taxon>
    </lineage>
</organism>
<accession>A0AC59YMX6</accession>